<dbReference type="InterPro" id="IPR036457">
    <property type="entry name" value="PPM-type-like_dom_sf"/>
</dbReference>
<name>A0A9J6FEJ9_HAELO</name>
<evidence type="ECO:0000256" key="6">
    <source>
        <dbReference type="ARBA" id="ARBA00022842"/>
    </source>
</evidence>
<dbReference type="InterPro" id="IPR015655">
    <property type="entry name" value="PP2C"/>
</dbReference>
<comment type="caution">
    <text evidence="11">The sequence shown here is derived from an EMBL/GenBank/DDBJ whole genome shotgun (WGS) entry which is preliminary data.</text>
</comment>
<evidence type="ECO:0000313" key="12">
    <source>
        <dbReference type="Proteomes" id="UP000821853"/>
    </source>
</evidence>
<dbReference type="PROSITE" id="PS51746">
    <property type="entry name" value="PPM_2"/>
    <property type="match status" value="1"/>
</dbReference>
<dbReference type="GO" id="GO:0004722">
    <property type="term" value="F:protein serine/threonine phosphatase activity"/>
    <property type="evidence" value="ECO:0007669"/>
    <property type="project" value="UniProtKB-EC"/>
</dbReference>
<evidence type="ECO:0000259" key="10">
    <source>
        <dbReference type="PROSITE" id="PS51746"/>
    </source>
</evidence>
<dbReference type="InterPro" id="IPR001932">
    <property type="entry name" value="PPM-type_phosphatase-like_dom"/>
</dbReference>
<comment type="similarity">
    <text evidence="2">Belongs to the PP2C family.</text>
</comment>
<dbReference type="SUPFAM" id="SSF81606">
    <property type="entry name" value="PP2C-like"/>
    <property type="match status" value="1"/>
</dbReference>
<evidence type="ECO:0000313" key="11">
    <source>
        <dbReference type="EMBL" id="KAH9361458.1"/>
    </source>
</evidence>
<evidence type="ECO:0000256" key="4">
    <source>
        <dbReference type="ARBA" id="ARBA00022723"/>
    </source>
</evidence>
<keyword evidence="7" id="KW-0904">Protein phosphatase</keyword>
<feature type="compositionally biased region" description="Basic residues" evidence="9">
    <location>
        <begin position="15"/>
        <end position="28"/>
    </location>
</feature>
<feature type="domain" description="PPM-type phosphatase" evidence="10">
    <location>
        <begin position="1"/>
        <end position="220"/>
    </location>
</feature>
<dbReference type="VEuPathDB" id="VectorBase:HLOH_056597"/>
<keyword evidence="12" id="KW-1185">Reference proteome</keyword>
<keyword evidence="4" id="KW-0479">Metal-binding</keyword>
<dbReference type="Proteomes" id="UP000821853">
    <property type="component" value="Chromosome 1"/>
</dbReference>
<evidence type="ECO:0000256" key="2">
    <source>
        <dbReference type="ARBA" id="ARBA00006702"/>
    </source>
</evidence>
<dbReference type="PANTHER" id="PTHR13832">
    <property type="entry name" value="PROTEIN PHOSPHATASE 2C"/>
    <property type="match status" value="1"/>
</dbReference>
<dbReference type="PANTHER" id="PTHR13832:SF803">
    <property type="entry name" value="PROTEIN PHOSPHATASE 1G"/>
    <property type="match status" value="1"/>
</dbReference>
<dbReference type="EC" id="3.1.3.16" evidence="3"/>
<evidence type="ECO:0000256" key="9">
    <source>
        <dbReference type="SAM" id="MobiDB-lite"/>
    </source>
</evidence>
<dbReference type="GO" id="GO:0046872">
    <property type="term" value="F:metal ion binding"/>
    <property type="evidence" value="ECO:0007669"/>
    <property type="project" value="UniProtKB-KW"/>
</dbReference>
<gene>
    <name evidence="11" type="ORF">HPB48_003868</name>
</gene>
<accession>A0A9J6FEJ9</accession>
<organism evidence="11 12">
    <name type="scientific">Haemaphysalis longicornis</name>
    <name type="common">Bush tick</name>
    <dbReference type="NCBI Taxonomy" id="44386"/>
    <lineage>
        <taxon>Eukaryota</taxon>
        <taxon>Metazoa</taxon>
        <taxon>Ecdysozoa</taxon>
        <taxon>Arthropoda</taxon>
        <taxon>Chelicerata</taxon>
        <taxon>Arachnida</taxon>
        <taxon>Acari</taxon>
        <taxon>Parasitiformes</taxon>
        <taxon>Ixodida</taxon>
        <taxon>Ixodoidea</taxon>
        <taxon>Ixodidae</taxon>
        <taxon>Haemaphysalinae</taxon>
        <taxon>Haemaphysalis</taxon>
    </lineage>
</organism>
<feature type="region of interest" description="Disordered" evidence="9">
    <location>
        <begin position="15"/>
        <end position="34"/>
    </location>
</feature>
<keyword evidence="8" id="KW-0464">Manganese</keyword>
<evidence type="ECO:0000256" key="5">
    <source>
        <dbReference type="ARBA" id="ARBA00022801"/>
    </source>
</evidence>
<dbReference type="Gene3D" id="3.60.40.10">
    <property type="entry name" value="PPM-type phosphatase domain"/>
    <property type="match status" value="1"/>
</dbReference>
<evidence type="ECO:0000256" key="1">
    <source>
        <dbReference type="ARBA" id="ARBA00001936"/>
    </source>
</evidence>
<evidence type="ECO:0000256" key="8">
    <source>
        <dbReference type="ARBA" id="ARBA00023211"/>
    </source>
</evidence>
<dbReference type="OrthoDB" id="10264738at2759"/>
<evidence type="ECO:0000256" key="7">
    <source>
        <dbReference type="ARBA" id="ARBA00022912"/>
    </source>
</evidence>
<keyword evidence="6" id="KW-0460">Magnesium</keyword>
<proteinExistence type="inferred from homology"/>
<comment type="cofactor">
    <cofactor evidence="1">
        <name>Mn(2+)</name>
        <dbReference type="ChEBI" id="CHEBI:29035"/>
    </cofactor>
</comment>
<dbReference type="EMBL" id="JABSTR010000001">
    <property type="protein sequence ID" value="KAH9361458.1"/>
    <property type="molecule type" value="Genomic_DNA"/>
</dbReference>
<protein>
    <recommendedName>
        <fullName evidence="3">protein-serine/threonine phosphatase</fullName>
        <ecNumber evidence="3">3.1.3.16</ecNumber>
    </recommendedName>
</protein>
<dbReference type="AlphaFoldDB" id="A0A9J6FEJ9"/>
<sequence>MPLHGYASLSLTRRWNKKKTKRKHTKKQRLSELDALPTKDTETAGYDSWCTAVVSNVRGRYMAVVNLGDFRCVVCRSGQTPDMSLDHYTEDKVECSSIRPVAGRITEERRVHGGLNPSRATGDHAYKQNKLWGQMITSPTDITTLQINPDHETSLWLQPATRAFGTRWEAGKWSIFVKPELVSGAHLWTSICEKFDAGLPRDTSGDRNGWANMTCVIVWFRHLKGGDRSSTATRVSSGRYSRLKTIQGRDDIQRGKG</sequence>
<dbReference type="Pfam" id="PF00481">
    <property type="entry name" value="PP2C"/>
    <property type="match status" value="1"/>
</dbReference>
<keyword evidence="5" id="KW-0378">Hydrolase</keyword>
<reference evidence="11 12" key="1">
    <citation type="journal article" date="2020" name="Cell">
        <title>Large-Scale Comparative Analyses of Tick Genomes Elucidate Their Genetic Diversity and Vector Capacities.</title>
        <authorList>
            <consortium name="Tick Genome and Microbiome Consortium (TIGMIC)"/>
            <person name="Jia N."/>
            <person name="Wang J."/>
            <person name="Shi W."/>
            <person name="Du L."/>
            <person name="Sun Y."/>
            <person name="Zhan W."/>
            <person name="Jiang J.F."/>
            <person name="Wang Q."/>
            <person name="Zhang B."/>
            <person name="Ji P."/>
            <person name="Bell-Sakyi L."/>
            <person name="Cui X.M."/>
            <person name="Yuan T.T."/>
            <person name="Jiang B.G."/>
            <person name="Yang W.F."/>
            <person name="Lam T.T."/>
            <person name="Chang Q.C."/>
            <person name="Ding S.J."/>
            <person name="Wang X.J."/>
            <person name="Zhu J.G."/>
            <person name="Ruan X.D."/>
            <person name="Zhao L."/>
            <person name="Wei J.T."/>
            <person name="Ye R.Z."/>
            <person name="Que T.C."/>
            <person name="Du C.H."/>
            <person name="Zhou Y.H."/>
            <person name="Cheng J.X."/>
            <person name="Dai P.F."/>
            <person name="Guo W.B."/>
            <person name="Han X.H."/>
            <person name="Huang E.J."/>
            <person name="Li L.F."/>
            <person name="Wei W."/>
            <person name="Gao Y.C."/>
            <person name="Liu J.Z."/>
            <person name="Shao H.Z."/>
            <person name="Wang X."/>
            <person name="Wang C.C."/>
            <person name="Yang T.C."/>
            <person name="Huo Q.B."/>
            <person name="Li W."/>
            <person name="Chen H.Y."/>
            <person name="Chen S.E."/>
            <person name="Zhou L.G."/>
            <person name="Ni X.B."/>
            <person name="Tian J.H."/>
            <person name="Sheng Y."/>
            <person name="Liu T."/>
            <person name="Pan Y.S."/>
            <person name="Xia L.Y."/>
            <person name="Li J."/>
            <person name="Zhao F."/>
            <person name="Cao W.C."/>
        </authorList>
    </citation>
    <scope>NUCLEOTIDE SEQUENCE [LARGE SCALE GENOMIC DNA]</scope>
    <source>
        <strain evidence="11">HaeL-2018</strain>
    </source>
</reference>
<evidence type="ECO:0000256" key="3">
    <source>
        <dbReference type="ARBA" id="ARBA00013081"/>
    </source>
</evidence>